<reference evidence="1" key="1">
    <citation type="journal article" date="2015" name="Nature">
        <title>Complex archaea that bridge the gap between prokaryotes and eukaryotes.</title>
        <authorList>
            <person name="Spang A."/>
            <person name="Saw J.H."/>
            <person name="Jorgensen S.L."/>
            <person name="Zaremba-Niedzwiedzka K."/>
            <person name="Martijn J."/>
            <person name="Lind A.E."/>
            <person name="van Eijk R."/>
            <person name="Schleper C."/>
            <person name="Guy L."/>
            <person name="Ettema T.J."/>
        </authorList>
    </citation>
    <scope>NUCLEOTIDE SEQUENCE</scope>
</reference>
<gene>
    <name evidence="1" type="ORF">LCGC14_2395360</name>
</gene>
<protein>
    <submittedName>
        <fullName evidence="1">Uncharacterized protein</fullName>
    </submittedName>
</protein>
<dbReference type="AlphaFoldDB" id="A0A0F9CJ08"/>
<comment type="caution">
    <text evidence="1">The sequence shown here is derived from an EMBL/GenBank/DDBJ whole genome shotgun (WGS) entry which is preliminary data.</text>
</comment>
<name>A0A0F9CJ08_9ZZZZ</name>
<proteinExistence type="predicted"/>
<organism evidence="1">
    <name type="scientific">marine sediment metagenome</name>
    <dbReference type="NCBI Taxonomy" id="412755"/>
    <lineage>
        <taxon>unclassified sequences</taxon>
        <taxon>metagenomes</taxon>
        <taxon>ecological metagenomes</taxon>
    </lineage>
</organism>
<evidence type="ECO:0000313" key="1">
    <source>
        <dbReference type="EMBL" id="KKL26432.1"/>
    </source>
</evidence>
<sequence>MIIKEPRIYTLIEWIDSKGITDEWEFLERLKPITCCICRSIGFIVEETDDYVTIAQSLTLTEIPENSQVLGRMSIPKVAIRTRKDFP</sequence>
<dbReference type="EMBL" id="LAZR01035842">
    <property type="protein sequence ID" value="KKL26432.1"/>
    <property type="molecule type" value="Genomic_DNA"/>
</dbReference>
<accession>A0A0F9CJ08</accession>